<dbReference type="Pfam" id="PF08246">
    <property type="entry name" value="Inhibitor_I29"/>
    <property type="match status" value="1"/>
</dbReference>
<evidence type="ECO:0000259" key="11">
    <source>
        <dbReference type="SMART" id="SM00848"/>
    </source>
</evidence>
<dbReference type="GO" id="GO:0006508">
    <property type="term" value="P:proteolysis"/>
    <property type="evidence" value="ECO:0007669"/>
    <property type="project" value="InterPro"/>
</dbReference>
<evidence type="ECO:0000313" key="12">
    <source>
        <dbReference type="EMBL" id="CAH1397643.1"/>
    </source>
</evidence>
<evidence type="ECO:0000256" key="1">
    <source>
        <dbReference type="ARBA" id="ARBA00004173"/>
    </source>
</evidence>
<name>A0A9P0MGI2_NEZVI</name>
<dbReference type="AlphaFoldDB" id="A0A9P0MGI2"/>
<dbReference type="PRINTS" id="PR01716">
    <property type="entry name" value="DEATHASSOCP3"/>
</dbReference>
<dbReference type="InterPro" id="IPR019368">
    <property type="entry name" value="Ribosomal_mS29"/>
</dbReference>
<dbReference type="InterPro" id="IPR013201">
    <property type="entry name" value="Prot_inhib_I29"/>
</dbReference>
<protein>
    <recommendedName>
        <fullName evidence="8">Small ribosomal subunit protein mS29</fullName>
    </recommendedName>
</protein>
<dbReference type="InterPro" id="IPR008092">
    <property type="entry name" value="Ribosomal_mS29_met"/>
</dbReference>
<dbReference type="Pfam" id="PF00112">
    <property type="entry name" value="Peptidase_C1"/>
    <property type="match status" value="1"/>
</dbReference>
<dbReference type="Proteomes" id="UP001152798">
    <property type="component" value="Chromosome 4"/>
</dbReference>
<dbReference type="CDD" id="cd02248">
    <property type="entry name" value="Peptidase_C1A"/>
    <property type="match status" value="1"/>
</dbReference>
<evidence type="ECO:0000259" key="10">
    <source>
        <dbReference type="SMART" id="SM00645"/>
    </source>
</evidence>
<evidence type="ECO:0000256" key="5">
    <source>
        <dbReference type="ARBA" id="ARBA00023128"/>
    </source>
</evidence>
<organism evidence="12 13">
    <name type="scientific">Nezara viridula</name>
    <name type="common">Southern green stink bug</name>
    <name type="synonym">Cimex viridulus</name>
    <dbReference type="NCBI Taxonomy" id="85310"/>
    <lineage>
        <taxon>Eukaryota</taxon>
        <taxon>Metazoa</taxon>
        <taxon>Ecdysozoa</taxon>
        <taxon>Arthropoda</taxon>
        <taxon>Hexapoda</taxon>
        <taxon>Insecta</taxon>
        <taxon>Pterygota</taxon>
        <taxon>Neoptera</taxon>
        <taxon>Paraneoptera</taxon>
        <taxon>Hemiptera</taxon>
        <taxon>Heteroptera</taxon>
        <taxon>Panheteroptera</taxon>
        <taxon>Pentatomomorpha</taxon>
        <taxon>Pentatomoidea</taxon>
        <taxon>Pentatomidae</taxon>
        <taxon>Pentatominae</taxon>
        <taxon>Nezara</taxon>
    </lineage>
</organism>
<dbReference type="FunFam" id="3.90.70.10:FF:000332">
    <property type="entry name" value="Cathepsin L1"/>
    <property type="match status" value="1"/>
</dbReference>
<dbReference type="InterPro" id="IPR038765">
    <property type="entry name" value="Papain-like_cys_pep_sf"/>
</dbReference>
<dbReference type="InterPro" id="IPR039417">
    <property type="entry name" value="Peptidase_C1A_papain-like"/>
</dbReference>
<evidence type="ECO:0000256" key="6">
    <source>
        <dbReference type="ARBA" id="ARBA00023157"/>
    </source>
</evidence>
<dbReference type="SMART" id="SM00848">
    <property type="entry name" value="Inhibitor_I29"/>
    <property type="match status" value="1"/>
</dbReference>
<proteinExistence type="inferred from homology"/>
<keyword evidence="13" id="KW-1185">Reference proteome</keyword>
<dbReference type="InterPro" id="IPR000668">
    <property type="entry name" value="Peptidase_C1A_C"/>
</dbReference>
<dbReference type="PANTHER" id="PTHR12810:SF0">
    <property type="entry name" value="SMALL RIBOSOMAL SUBUNIT PROTEIN MS29"/>
    <property type="match status" value="1"/>
</dbReference>
<keyword evidence="5" id="KW-0496">Mitochondrion</keyword>
<dbReference type="EMBL" id="OV725080">
    <property type="protein sequence ID" value="CAH1397643.1"/>
    <property type="molecule type" value="Genomic_DNA"/>
</dbReference>
<dbReference type="SUPFAM" id="SSF54001">
    <property type="entry name" value="Cysteine proteinases"/>
    <property type="match status" value="1"/>
</dbReference>
<feature type="domain" description="Cathepsin propeptide inhibitor" evidence="11">
    <location>
        <begin position="21"/>
        <end position="81"/>
    </location>
</feature>
<keyword evidence="9" id="KW-0732">Signal</keyword>
<comment type="subcellular location">
    <subcellularLocation>
        <location evidence="1">Mitochondrion</location>
    </subcellularLocation>
</comment>
<dbReference type="Gene3D" id="3.90.70.10">
    <property type="entry name" value="Cysteine proteinases"/>
    <property type="match status" value="1"/>
</dbReference>
<dbReference type="GO" id="GO:0005763">
    <property type="term" value="C:mitochondrial small ribosomal subunit"/>
    <property type="evidence" value="ECO:0007669"/>
    <property type="project" value="TreeGrafter"/>
</dbReference>
<evidence type="ECO:0000256" key="9">
    <source>
        <dbReference type="SAM" id="SignalP"/>
    </source>
</evidence>
<evidence type="ECO:0000256" key="2">
    <source>
        <dbReference type="ARBA" id="ARBA00009863"/>
    </source>
</evidence>
<gene>
    <name evidence="12" type="ORF">NEZAVI_LOCUS7430</name>
</gene>
<keyword evidence="7" id="KW-0687">Ribonucleoprotein</keyword>
<dbReference type="PANTHER" id="PTHR12810">
    <property type="entry name" value="MITOCHONDRIAL 28S RIBOSOMAL PROTEIN S29"/>
    <property type="match status" value="1"/>
</dbReference>
<dbReference type="GO" id="GO:0008234">
    <property type="term" value="F:cysteine-type peptidase activity"/>
    <property type="evidence" value="ECO:0007669"/>
    <property type="project" value="InterPro"/>
</dbReference>
<dbReference type="Pfam" id="PF10236">
    <property type="entry name" value="DAP3"/>
    <property type="match status" value="1"/>
</dbReference>
<accession>A0A9P0MGI2</accession>
<keyword evidence="3" id="KW-0809">Transit peptide</keyword>
<comment type="similarity">
    <text evidence="2">Belongs to the mitochondrion-specific ribosomal protein mS29 family.</text>
</comment>
<keyword evidence="4" id="KW-0689">Ribosomal protein</keyword>
<dbReference type="GO" id="GO:0006915">
    <property type="term" value="P:apoptotic process"/>
    <property type="evidence" value="ECO:0007669"/>
    <property type="project" value="InterPro"/>
</dbReference>
<feature type="signal peptide" evidence="9">
    <location>
        <begin position="1"/>
        <end position="15"/>
    </location>
</feature>
<evidence type="ECO:0000256" key="8">
    <source>
        <dbReference type="ARBA" id="ARBA00035140"/>
    </source>
</evidence>
<feature type="domain" description="Peptidase C1A papain C-terminal" evidence="10">
    <location>
        <begin position="110"/>
        <end position="295"/>
    </location>
</feature>
<evidence type="ECO:0000256" key="4">
    <source>
        <dbReference type="ARBA" id="ARBA00022980"/>
    </source>
</evidence>
<evidence type="ECO:0000313" key="13">
    <source>
        <dbReference type="Proteomes" id="UP001152798"/>
    </source>
</evidence>
<feature type="chain" id="PRO_5040131204" description="Small ribosomal subunit protein mS29" evidence="9">
    <location>
        <begin position="16"/>
        <end position="638"/>
    </location>
</feature>
<evidence type="ECO:0000256" key="3">
    <source>
        <dbReference type="ARBA" id="ARBA00022946"/>
    </source>
</evidence>
<sequence length="638" mass="72633">MKYLIIFLFAAAASAVPMEEWNLFKAKYGKRYKTEDEEQKRMEIFLKKKQMIEEHNEKYKNGRETFHMKMNRFGDMTEEELSENLYRSYESNQRDNQSNVFVKSRRLNQLPDSIDWRMKGAVSPVRDQGNCWSSWAFSALGSLEGQTFKKRGELVQLSAQNLIDCSNAYGNLGCRGGRAAYAFNYIRDNGGVDLEQLYPYEAIDGLCRFKSAYIGAQDSGYTNIPRGDEDALEEAVVTVGPIAVTVDGSRSSFAHYSGGSSRELLKILKNSKRLHQSWYSSLAQAKRTSETNPALHKTDQIGLFYTINEDDRKRVFSLGGFPKPFMDNVKTFTESSIMIREPALEIIDYMKRADYSRPTIRYVLYGKAGLGKSLTVAHILHYAFSNGFYLLHVPWVWDWFRNNRIESVPSTFVEGLLDFPVISANWLKHFQSQNEHFLSGEDDKIIKTSKDYVWNQREMTPAGSPLSELVIHGINRIKYAGAVVSAIINELKSAASEGRCKVLVAVDGFNGFYSSESKVKAEDRSKVPPNKCSLVHCFLEATKQDWKGGAVVVTVDQKFGWAPANLSPFPLYLLTKKGFEHLDPFIPVEVKELTSEEFHSMLDYYEDRLWFQKGKGRDELAFLSNRNAGALMKLCSSL</sequence>
<dbReference type="SMART" id="SM00645">
    <property type="entry name" value="Pept_C1"/>
    <property type="match status" value="1"/>
</dbReference>
<keyword evidence="6" id="KW-1015">Disulfide bond</keyword>
<evidence type="ECO:0000256" key="7">
    <source>
        <dbReference type="ARBA" id="ARBA00023274"/>
    </source>
</evidence>
<dbReference type="OrthoDB" id="274828at2759"/>
<reference evidence="12" key="1">
    <citation type="submission" date="2022-01" db="EMBL/GenBank/DDBJ databases">
        <authorList>
            <person name="King R."/>
        </authorList>
    </citation>
    <scope>NUCLEOTIDE SEQUENCE</scope>
</reference>
<dbReference type="GO" id="GO:0003735">
    <property type="term" value="F:structural constituent of ribosome"/>
    <property type="evidence" value="ECO:0007669"/>
    <property type="project" value="TreeGrafter"/>
</dbReference>